<name>A0ABD0N977_CIRMR</name>
<evidence type="ECO:0000313" key="3">
    <source>
        <dbReference type="Proteomes" id="UP001529510"/>
    </source>
</evidence>
<dbReference type="AlphaFoldDB" id="A0ABD0N977"/>
<proteinExistence type="predicted"/>
<gene>
    <name evidence="2" type="ORF">M9458_046718</name>
</gene>
<evidence type="ECO:0000256" key="1">
    <source>
        <dbReference type="SAM" id="MobiDB-lite"/>
    </source>
</evidence>
<feature type="non-terminal residue" evidence="2">
    <location>
        <position position="78"/>
    </location>
</feature>
<organism evidence="2 3">
    <name type="scientific">Cirrhinus mrigala</name>
    <name type="common">Mrigala</name>
    <dbReference type="NCBI Taxonomy" id="683832"/>
    <lineage>
        <taxon>Eukaryota</taxon>
        <taxon>Metazoa</taxon>
        <taxon>Chordata</taxon>
        <taxon>Craniata</taxon>
        <taxon>Vertebrata</taxon>
        <taxon>Euteleostomi</taxon>
        <taxon>Actinopterygii</taxon>
        <taxon>Neopterygii</taxon>
        <taxon>Teleostei</taxon>
        <taxon>Ostariophysi</taxon>
        <taxon>Cypriniformes</taxon>
        <taxon>Cyprinidae</taxon>
        <taxon>Labeoninae</taxon>
        <taxon>Labeonini</taxon>
        <taxon>Cirrhinus</taxon>
    </lineage>
</organism>
<dbReference type="Proteomes" id="UP001529510">
    <property type="component" value="Unassembled WGS sequence"/>
</dbReference>
<evidence type="ECO:0000313" key="2">
    <source>
        <dbReference type="EMBL" id="KAL0158642.1"/>
    </source>
</evidence>
<feature type="non-terminal residue" evidence="2">
    <location>
        <position position="1"/>
    </location>
</feature>
<feature type="region of interest" description="Disordered" evidence="1">
    <location>
        <begin position="14"/>
        <end position="35"/>
    </location>
</feature>
<sequence length="78" mass="8608">LCLKTCKTETVSATSSLSGHWGRSTGRTPSPPYRRSRVTCTVTTVSCPFLRLASKWVPTTPKARDRSAPLPLCSRLRM</sequence>
<dbReference type="EMBL" id="JAMKFB020000023">
    <property type="protein sequence ID" value="KAL0158642.1"/>
    <property type="molecule type" value="Genomic_DNA"/>
</dbReference>
<keyword evidence="3" id="KW-1185">Reference proteome</keyword>
<protein>
    <submittedName>
        <fullName evidence="2">Uncharacterized protein</fullName>
    </submittedName>
</protein>
<comment type="caution">
    <text evidence="2">The sequence shown here is derived from an EMBL/GenBank/DDBJ whole genome shotgun (WGS) entry which is preliminary data.</text>
</comment>
<accession>A0ABD0N977</accession>
<reference evidence="2 3" key="1">
    <citation type="submission" date="2024-05" db="EMBL/GenBank/DDBJ databases">
        <title>Genome sequencing and assembly of Indian major carp, Cirrhinus mrigala (Hamilton, 1822).</title>
        <authorList>
            <person name="Mohindra V."/>
            <person name="Chowdhury L.M."/>
            <person name="Lal K."/>
            <person name="Jena J.K."/>
        </authorList>
    </citation>
    <scope>NUCLEOTIDE SEQUENCE [LARGE SCALE GENOMIC DNA]</scope>
    <source>
        <strain evidence="2">CM1030</strain>
        <tissue evidence="2">Blood</tissue>
    </source>
</reference>